<evidence type="ECO:0000313" key="5">
    <source>
        <dbReference type="Proteomes" id="UP000192042"/>
    </source>
</evidence>
<dbReference type="STRING" id="1325564.NSJP_2505"/>
<organism evidence="4 5">
    <name type="scientific">Nitrospira japonica</name>
    <dbReference type="NCBI Taxonomy" id="1325564"/>
    <lineage>
        <taxon>Bacteria</taxon>
        <taxon>Pseudomonadati</taxon>
        <taxon>Nitrospirota</taxon>
        <taxon>Nitrospiria</taxon>
        <taxon>Nitrospirales</taxon>
        <taxon>Nitrospiraceae</taxon>
        <taxon>Nitrospira</taxon>
    </lineage>
</organism>
<evidence type="ECO:0000256" key="2">
    <source>
        <dbReference type="SAM" id="SignalP"/>
    </source>
</evidence>
<dbReference type="EMBL" id="LT828648">
    <property type="protein sequence ID" value="SLM48677.1"/>
    <property type="molecule type" value="Genomic_DNA"/>
</dbReference>
<evidence type="ECO:0000313" key="4">
    <source>
        <dbReference type="EMBL" id="SLM48677.1"/>
    </source>
</evidence>
<feature type="signal peptide" evidence="2">
    <location>
        <begin position="1"/>
        <end position="30"/>
    </location>
</feature>
<dbReference type="Pfam" id="PF13505">
    <property type="entry name" value="OMP_b-brl"/>
    <property type="match status" value="1"/>
</dbReference>
<dbReference type="PROSITE" id="PS51257">
    <property type="entry name" value="PROKAR_LIPOPROTEIN"/>
    <property type="match status" value="1"/>
</dbReference>
<dbReference type="InterPro" id="IPR027385">
    <property type="entry name" value="Beta-barrel_OMP"/>
</dbReference>
<keyword evidence="5" id="KW-1185">Reference proteome</keyword>
<gene>
    <name evidence="4" type="ORF">NSJP_2505</name>
</gene>
<feature type="chain" id="PRO_5013297652" description="Outer membrane protein beta-barrel domain-containing protein" evidence="2">
    <location>
        <begin position="31"/>
        <end position="199"/>
    </location>
</feature>
<proteinExistence type="predicted"/>
<evidence type="ECO:0000256" key="1">
    <source>
        <dbReference type="ARBA" id="ARBA00022729"/>
    </source>
</evidence>
<dbReference type="KEGG" id="nja:NSJP_2505"/>
<dbReference type="RefSeq" id="WP_080887028.1">
    <property type="nucleotide sequence ID" value="NZ_LT828648.1"/>
</dbReference>
<dbReference type="Gene3D" id="2.40.160.20">
    <property type="match status" value="1"/>
</dbReference>
<protein>
    <recommendedName>
        <fullName evidence="3">Outer membrane protein beta-barrel domain-containing protein</fullName>
    </recommendedName>
</protein>
<dbReference type="InterPro" id="IPR011250">
    <property type="entry name" value="OMP/PagP_B-barrel"/>
</dbReference>
<keyword evidence="1 2" id="KW-0732">Signal</keyword>
<reference evidence="4 5" key="1">
    <citation type="submission" date="2017-03" db="EMBL/GenBank/DDBJ databases">
        <authorList>
            <person name="Afonso C.L."/>
            <person name="Miller P.J."/>
            <person name="Scott M.A."/>
            <person name="Spackman E."/>
            <person name="Goraichik I."/>
            <person name="Dimitrov K.M."/>
            <person name="Suarez D.L."/>
            <person name="Swayne D.E."/>
        </authorList>
    </citation>
    <scope>NUCLEOTIDE SEQUENCE [LARGE SCALE GENOMIC DNA]</scope>
    <source>
        <strain evidence="4">Genome sequencing of Nitrospira japonica strain NJ11</strain>
    </source>
</reference>
<dbReference type="Proteomes" id="UP000192042">
    <property type="component" value="Chromosome I"/>
</dbReference>
<sequence length="199" mass="21350">MKVRSFGRTAIMWSVLAGCVGLSGPALSLAAEESGHDGGARPGEIVAGFRVGPSFSTTPFLSTVGPNLNFQGLYGLNKYIRVGMTLDWEQHKISDNGQGTFGVSGQFSTVTLLPAYMEYRPGHFGQVYPYVGTGIGVNINNKDVSNTFAWRAAGGIDYYIMKDLALNTEVKYTRNTTDGLDLGSVALLFGLRMSFGGQQ</sequence>
<dbReference type="OrthoDB" id="9789805at2"/>
<dbReference type="SUPFAM" id="SSF56925">
    <property type="entry name" value="OMPA-like"/>
    <property type="match status" value="1"/>
</dbReference>
<dbReference type="AlphaFoldDB" id="A0A1W1I6N8"/>
<name>A0A1W1I6N8_9BACT</name>
<evidence type="ECO:0000259" key="3">
    <source>
        <dbReference type="Pfam" id="PF13505"/>
    </source>
</evidence>
<feature type="domain" description="Outer membrane protein beta-barrel" evidence="3">
    <location>
        <begin position="44"/>
        <end position="188"/>
    </location>
</feature>
<accession>A0A1W1I6N8</accession>